<reference evidence="1" key="2">
    <citation type="journal article" date="2015" name="Fish Shellfish Immunol.">
        <title>Early steps in the European eel (Anguilla anguilla)-Vibrio vulnificus interaction in the gills: Role of the RtxA13 toxin.</title>
        <authorList>
            <person name="Callol A."/>
            <person name="Pajuelo D."/>
            <person name="Ebbesson L."/>
            <person name="Teles M."/>
            <person name="MacKenzie S."/>
            <person name="Amaro C."/>
        </authorList>
    </citation>
    <scope>NUCLEOTIDE SEQUENCE</scope>
</reference>
<accession>A0A0E9P5J6</accession>
<sequence>MTDTQSTPTSQPAR</sequence>
<evidence type="ECO:0000313" key="1">
    <source>
        <dbReference type="EMBL" id="JAG99745.1"/>
    </source>
</evidence>
<organism evidence="1">
    <name type="scientific">Anguilla anguilla</name>
    <name type="common">European freshwater eel</name>
    <name type="synonym">Muraena anguilla</name>
    <dbReference type="NCBI Taxonomy" id="7936"/>
    <lineage>
        <taxon>Eukaryota</taxon>
        <taxon>Metazoa</taxon>
        <taxon>Chordata</taxon>
        <taxon>Craniata</taxon>
        <taxon>Vertebrata</taxon>
        <taxon>Euteleostomi</taxon>
        <taxon>Actinopterygii</taxon>
        <taxon>Neopterygii</taxon>
        <taxon>Teleostei</taxon>
        <taxon>Anguilliformes</taxon>
        <taxon>Anguillidae</taxon>
        <taxon>Anguilla</taxon>
    </lineage>
</organism>
<proteinExistence type="predicted"/>
<dbReference type="EMBL" id="GBXM01108831">
    <property type="protein sequence ID" value="JAG99745.1"/>
    <property type="molecule type" value="Transcribed_RNA"/>
</dbReference>
<protein>
    <submittedName>
        <fullName evidence="1">Uncharacterized protein</fullName>
    </submittedName>
</protein>
<name>A0A0E9P5J6_ANGAN</name>
<reference evidence="1" key="1">
    <citation type="submission" date="2014-11" db="EMBL/GenBank/DDBJ databases">
        <authorList>
            <person name="Amaro Gonzalez C."/>
        </authorList>
    </citation>
    <scope>NUCLEOTIDE SEQUENCE</scope>
</reference>